<name>A0ABS4WDG9_9MICC</name>
<feature type="transmembrane region" description="Helical" evidence="7">
    <location>
        <begin position="196"/>
        <end position="216"/>
    </location>
</feature>
<keyword evidence="6 7" id="KW-0472">Membrane</keyword>
<dbReference type="EC" id="2.7.8.33" evidence="8"/>
<evidence type="ECO:0000313" key="9">
    <source>
        <dbReference type="Proteomes" id="UP000766570"/>
    </source>
</evidence>
<proteinExistence type="predicted"/>
<evidence type="ECO:0000256" key="6">
    <source>
        <dbReference type="ARBA" id="ARBA00023136"/>
    </source>
</evidence>
<protein>
    <submittedName>
        <fullName evidence="8">UDP-GlcNAc:undecaprenyl-phosphate GlcNAc-1-phosphate transferase</fullName>
        <ecNumber evidence="8">2.7.8.33</ecNumber>
    </submittedName>
</protein>
<keyword evidence="3 8" id="KW-0808">Transferase</keyword>
<accession>A0ABS4WDG9</accession>
<dbReference type="PANTHER" id="PTHR22926">
    <property type="entry name" value="PHOSPHO-N-ACETYLMURAMOYL-PENTAPEPTIDE-TRANSFERASE"/>
    <property type="match status" value="1"/>
</dbReference>
<feature type="transmembrane region" description="Helical" evidence="7">
    <location>
        <begin position="6"/>
        <end position="27"/>
    </location>
</feature>
<dbReference type="EMBL" id="JAGIOE010000001">
    <property type="protein sequence ID" value="MBP2374254.1"/>
    <property type="molecule type" value="Genomic_DNA"/>
</dbReference>
<dbReference type="Pfam" id="PF00953">
    <property type="entry name" value="Glycos_transf_4"/>
    <property type="match status" value="1"/>
</dbReference>
<feature type="transmembrane region" description="Helical" evidence="7">
    <location>
        <begin position="140"/>
        <end position="158"/>
    </location>
</feature>
<evidence type="ECO:0000256" key="3">
    <source>
        <dbReference type="ARBA" id="ARBA00022679"/>
    </source>
</evidence>
<feature type="transmembrane region" description="Helical" evidence="7">
    <location>
        <begin position="79"/>
        <end position="96"/>
    </location>
</feature>
<dbReference type="InterPro" id="IPR000715">
    <property type="entry name" value="Glycosyl_transferase_4"/>
</dbReference>
<evidence type="ECO:0000256" key="2">
    <source>
        <dbReference type="ARBA" id="ARBA00022475"/>
    </source>
</evidence>
<feature type="transmembrane region" description="Helical" evidence="7">
    <location>
        <begin position="108"/>
        <end position="128"/>
    </location>
</feature>
<evidence type="ECO:0000313" key="8">
    <source>
        <dbReference type="EMBL" id="MBP2374254.1"/>
    </source>
</evidence>
<sequence>MRSYLLLIGITFMTSYLLTPVLRVVGVRFMPKAPVRDRDFHEKPTPKLGGVAIIGGLYLGILVASQIPFFSGIFRSTESIQGVLIALGIILVMGVFDDLLDLRWWIKLLGQVAVGLVIVKHGILLKALPVGSLQIESPTVQVVVTVLIIVGTMNAINFVDGLDGLAAGISAIGAATFFVYSYLLATRVSAEDNANFSALLCAVLLGATLGFLPHNFQPASIFMGETGVLAIGMLFAVATLAVTGDVLGEDAFRFRNVPAFMPVILPVAVIVLPYVDLLLSVIRRTANRRSPFSADRGHIHHRLVDLGHSPRAVVIILYLWASLVASGVVVISLTNRKIAIPLYVAAFVCVTLVTWWPLLKRARGKAPAPGAN</sequence>
<evidence type="ECO:0000256" key="1">
    <source>
        <dbReference type="ARBA" id="ARBA00004651"/>
    </source>
</evidence>
<evidence type="ECO:0000256" key="7">
    <source>
        <dbReference type="SAM" id="Phobius"/>
    </source>
</evidence>
<dbReference type="CDD" id="cd06853">
    <property type="entry name" value="GT_WecA_like"/>
    <property type="match status" value="1"/>
</dbReference>
<keyword evidence="5 7" id="KW-1133">Transmembrane helix</keyword>
<keyword evidence="9" id="KW-1185">Reference proteome</keyword>
<evidence type="ECO:0000256" key="5">
    <source>
        <dbReference type="ARBA" id="ARBA00022989"/>
    </source>
</evidence>
<comment type="subcellular location">
    <subcellularLocation>
        <location evidence="1">Cell membrane</location>
        <topology evidence="1">Multi-pass membrane protein</topology>
    </subcellularLocation>
</comment>
<dbReference type="Proteomes" id="UP000766570">
    <property type="component" value="Unassembled WGS sequence"/>
</dbReference>
<dbReference type="RefSeq" id="WP_209907295.1">
    <property type="nucleotide sequence ID" value="NZ_BAAAMI010000006.1"/>
</dbReference>
<organism evidence="8 9">
    <name type="scientific">Paeniglutamicibacter psychrophenolicus</name>
    <dbReference type="NCBI Taxonomy" id="257454"/>
    <lineage>
        <taxon>Bacteria</taxon>
        <taxon>Bacillati</taxon>
        <taxon>Actinomycetota</taxon>
        <taxon>Actinomycetes</taxon>
        <taxon>Micrococcales</taxon>
        <taxon>Micrococcaceae</taxon>
        <taxon>Paeniglutamicibacter</taxon>
    </lineage>
</organism>
<feature type="transmembrane region" description="Helical" evidence="7">
    <location>
        <begin position="312"/>
        <end position="334"/>
    </location>
</feature>
<evidence type="ECO:0000256" key="4">
    <source>
        <dbReference type="ARBA" id="ARBA00022692"/>
    </source>
</evidence>
<dbReference type="PANTHER" id="PTHR22926:SF3">
    <property type="entry name" value="UNDECAPRENYL-PHOSPHATE ALPHA-N-ACETYLGLUCOSAMINYL 1-PHOSPHATE TRANSFERASE"/>
    <property type="match status" value="1"/>
</dbReference>
<feature type="transmembrane region" description="Helical" evidence="7">
    <location>
        <begin position="340"/>
        <end position="359"/>
    </location>
</feature>
<reference evidence="8 9" key="1">
    <citation type="submission" date="2021-03" db="EMBL/GenBank/DDBJ databases">
        <title>Sequencing the genomes of 1000 actinobacteria strains.</title>
        <authorList>
            <person name="Klenk H.-P."/>
        </authorList>
    </citation>
    <scope>NUCLEOTIDE SEQUENCE [LARGE SCALE GENOMIC DNA]</scope>
    <source>
        <strain evidence="8 9">DSM 15454</strain>
    </source>
</reference>
<keyword evidence="2" id="KW-1003">Cell membrane</keyword>
<keyword evidence="4 7" id="KW-0812">Transmembrane</keyword>
<comment type="caution">
    <text evidence="8">The sequence shown here is derived from an EMBL/GenBank/DDBJ whole genome shotgun (WGS) entry which is preliminary data.</text>
</comment>
<dbReference type="GO" id="GO:0036380">
    <property type="term" value="F:UDP-N-acetylglucosamine-undecaprenyl-phosphate N-acetylglucosaminephosphotransferase activity"/>
    <property type="evidence" value="ECO:0007669"/>
    <property type="project" value="UniProtKB-EC"/>
</dbReference>
<feature type="transmembrane region" description="Helical" evidence="7">
    <location>
        <begin position="165"/>
        <end position="184"/>
    </location>
</feature>
<gene>
    <name evidence="8" type="ORF">JOF46_002166</name>
</gene>
<feature type="transmembrane region" description="Helical" evidence="7">
    <location>
        <begin position="259"/>
        <end position="282"/>
    </location>
</feature>
<feature type="transmembrane region" description="Helical" evidence="7">
    <location>
        <begin position="48"/>
        <end position="67"/>
    </location>
</feature>
<feature type="transmembrane region" description="Helical" evidence="7">
    <location>
        <begin position="228"/>
        <end position="247"/>
    </location>
</feature>